<dbReference type="InterPro" id="IPR011990">
    <property type="entry name" value="TPR-like_helical_dom_sf"/>
</dbReference>
<evidence type="ECO:0000256" key="4">
    <source>
        <dbReference type="PROSITE-ProRule" id="PRU00339"/>
    </source>
</evidence>
<feature type="DNA-binding region" description="OmpR/PhoB-type" evidence="5">
    <location>
        <begin position="7"/>
        <end position="103"/>
    </location>
</feature>
<evidence type="ECO:0000313" key="8">
    <source>
        <dbReference type="Proteomes" id="UP000296374"/>
    </source>
</evidence>
<dbReference type="SUPFAM" id="SSF48452">
    <property type="entry name" value="TPR-like"/>
    <property type="match status" value="1"/>
</dbReference>
<name>A0A4Y5SSG5_9RHOB</name>
<geneLocation type="plasmid" evidence="7 8">
    <name>unnamed6</name>
</geneLocation>
<evidence type="ECO:0000259" key="6">
    <source>
        <dbReference type="PROSITE" id="PS51755"/>
    </source>
</evidence>
<organism evidence="7 8">
    <name type="scientific">Paracoccus liaowanqingii</name>
    <dbReference type="NCBI Taxonomy" id="2560053"/>
    <lineage>
        <taxon>Bacteria</taxon>
        <taxon>Pseudomonadati</taxon>
        <taxon>Pseudomonadota</taxon>
        <taxon>Alphaproteobacteria</taxon>
        <taxon>Rhodobacterales</taxon>
        <taxon>Paracoccaceae</taxon>
        <taxon>Paracoccus</taxon>
    </lineage>
</organism>
<dbReference type="Pfam" id="PF13432">
    <property type="entry name" value="TPR_16"/>
    <property type="match status" value="1"/>
</dbReference>
<dbReference type="KEGG" id="plia:E4191_17180"/>
<dbReference type="PANTHER" id="PTHR44858">
    <property type="entry name" value="TETRATRICOPEPTIDE REPEAT PROTEIN 6"/>
    <property type="match status" value="1"/>
</dbReference>
<keyword evidence="7" id="KW-0614">Plasmid</keyword>
<dbReference type="InterPro" id="IPR036388">
    <property type="entry name" value="WH-like_DNA-bd_sf"/>
</dbReference>
<dbReference type="AlphaFoldDB" id="A0A4Y5SSG5"/>
<dbReference type="GO" id="GO:0000160">
    <property type="term" value="P:phosphorelay signal transduction system"/>
    <property type="evidence" value="ECO:0007669"/>
    <property type="project" value="InterPro"/>
</dbReference>
<dbReference type="Gene3D" id="1.25.40.10">
    <property type="entry name" value="Tetratricopeptide repeat domain"/>
    <property type="match status" value="1"/>
</dbReference>
<reference evidence="8" key="1">
    <citation type="submission" date="2019-05" db="EMBL/GenBank/DDBJ databases">
        <title>Tamlana fucoidanivorans sp. nov., isolated from the surface of algae collected from Fujian province in China.</title>
        <authorList>
            <person name="Li J."/>
        </authorList>
    </citation>
    <scope>NUCLEOTIDE SEQUENCE [LARGE SCALE GENOMIC DNA]</scope>
    <source>
        <strain evidence="8">2251</strain>
        <plasmid evidence="8">unnamed6</plasmid>
    </source>
</reference>
<dbReference type="Pfam" id="PF00486">
    <property type="entry name" value="Trans_reg_C"/>
    <property type="match status" value="1"/>
</dbReference>
<dbReference type="PANTHER" id="PTHR44858:SF1">
    <property type="entry name" value="UDP-N-ACETYLGLUCOSAMINE--PEPTIDE N-ACETYLGLUCOSAMINYLTRANSFERASE SPINDLY-RELATED"/>
    <property type="match status" value="1"/>
</dbReference>
<dbReference type="Gene3D" id="1.10.10.10">
    <property type="entry name" value="Winged helix-like DNA-binding domain superfamily/Winged helix DNA-binding domain"/>
    <property type="match status" value="1"/>
</dbReference>
<dbReference type="InterPro" id="IPR019734">
    <property type="entry name" value="TPR_rpt"/>
</dbReference>
<dbReference type="PROSITE" id="PS50005">
    <property type="entry name" value="TPR"/>
    <property type="match status" value="1"/>
</dbReference>
<feature type="domain" description="OmpR/PhoB-type" evidence="6">
    <location>
        <begin position="7"/>
        <end position="103"/>
    </location>
</feature>
<evidence type="ECO:0000256" key="3">
    <source>
        <dbReference type="ARBA" id="ARBA00023125"/>
    </source>
</evidence>
<sequence>MAEAVGATIIQLGKSVLDLGRGMLSRDGQIILLRAKSFRLLQELARQPGRVVPKGELLDAVWPDVIVTEASLSQAVRDIRKALADEEGQILRTVARRGFMLCPTGSPLPQHAGQTFSIRPRIALLPLRDRTGIPDMGPVLDGFVEEITVGLAHFRNLTVLAQHSAFTAAVDRTLDLANIGAKLRADYIVDGSAHMTDHRLLLSMALNKADTGEVLWGESFAGEGTSWLSLQDVIARRIVARLFASVEEANHRSSLRQDVGALTAFQHLARGRALFRTFEPGVNEQALEHFTAAIRADPFVGVAYSYHGLAEAALHGYQLAPQEVKRRIRAQGMRGAQLSPEEARCHGILSFFHLWLGEFEQAQQAANRAVEVNPCDADGLFNLGFVLVNRGRPEESLAWFERAKDINPLWPGYYDNEHSFALFHLGRYVESARMLERVPRRNARQEMRLAATYALMGEMARARSHVTQARSMALDQDFLELARVGYSYEHDHDRQHLLDAIRLALNAAA</sequence>
<keyword evidence="3 5" id="KW-0238">DNA-binding</keyword>
<dbReference type="InterPro" id="IPR016032">
    <property type="entry name" value="Sig_transdc_resp-reg_C-effctor"/>
</dbReference>
<dbReference type="Proteomes" id="UP000296374">
    <property type="component" value="Plasmid unnamed6"/>
</dbReference>
<dbReference type="SMART" id="SM00028">
    <property type="entry name" value="TPR"/>
    <property type="match status" value="4"/>
</dbReference>
<accession>A0A4Y5SSG5</accession>
<dbReference type="PROSITE" id="PS51755">
    <property type="entry name" value="OMPR_PHOB"/>
    <property type="match status" value="1"/>
</dbReference>
<gene>
    <name evidence="7" type="ORF">E4191_17180</name>
</gene>
<protein>
    <submittedName>
        <fullName evidence="7">Tetratricopeptide repeat protein</fullName>
    </submittedName>
</protein>
<evidence type="ECO:0000256" key="5">
    <source>
        <dbReference type="PROSITE-ProRule" id="PRU01091"/>
    </source>
</evidence>
<dbReference type="SMART" id="SM00862">
    <property type="entry name" value="Trans_reg_C"/>
    <property type="match status" value="1"/>
</dbReference>
<keyword evidence="1" id="KW-0677">Repeat</keyword>
<evidence type="ECO:0000256" key="1">
    <source>
        <dbReference type="ARBA" id="ARBA00022737"/>
    </source>
</evidence>
<dbReference type="GO" id="GO:0003677">
    <property type="term" value="F:DNA binding"/>
    <property type="evidence" value="ECO:0007669"/>
    <property type="project" value="UniProtKB-UniRule"/>
</dbReference>
<dbReference type="EMBL" id="CP040760">
    <property type="protein sequence ID" value="QDA35883.1"/>
    <property type="molecule type" value="Genomic_DNA"/>
</dbReference>
<proteinExistence type="predicted"/>
<evidence type="ECO:0000313" key="7">
    <source>
        <dbReference type="EMBL" id="QDA35883.1"/>
    </source>
</evidence>
<evidence type="ECO:0000256" key="2">
    <source>
        <dbReference type="ARBA" id="ARBA00022803"/>
    </source>
</evidence>
<keyword evidence="2 4" id="KW-0802">TPR repeat</keyword>
<feature type="repeat" description="TPR" evidence="4">
    <location>
        <begin position="377"/>
        <end position="410"/>
    </location>
</feature>
<dbReference type="InterPro" id="IPR050498">
    <property type="entry name" value="Ycf3"/>
</dbReference>
<dbReference type="SUPFAM" id="SSF46894">
    <property type="entry name" value="C-terminal effector domain of the bipartite response regulators"/>
    <property type="match status" value="1"/>
</dbReference>
<dbReference type="RefSeq" id="WP_139615697.1">
    <property type="nucleotide sequence ID" value="NZ_CP040760.1"/>
</dbReference>
<dbReference type="CDD" id="cd00383">
    <property type="entry name" value="trans_reg_C"/>
    <property type="match status" value="1"/>
</dbReference>
<dbReference type="GO" id="GO:0006355">
    <property type="term" value="P:regulation of DNA-templated transcription"/>
    <property type="evidence" value="ECO:0007669"/>
    <property type="project" value="InterPro"/>
</dbReference>
<dbReference type="InterPro" id="IPR001867">
    <property type="entry name" value="OmpR/PhoB-type_DNA-bd"/>
</dbReference>